<dbReference type="PANTHER" id="PTHR40274">
    <property type="entry name" value="VIRGINIAMYCIN B LYASE"/>
    <property type="match status" value="1"/>
</dbReference>
<dbReference type="EC" id="4.2.99.-" evidence="2"/>
<proteinExistence type="predicted"/>
<dbReference type="Gene3D" id="2.130.10.10">
    <property type="entry name" value="YVTN repeat-like/Quinoprotein amine dehydrogenase"/>
    <property type="match status" value="1"/>
</dbReference>
<feature type="region of interest" description="Disordered" evidence="1">
    <location>
        <begin position="407"/>
        <end position="465"/>
    </location>
</feature>
<dbReference type="GO" id="GO:0016829">
    <property type="term" value="F:lyase activity"/>
    <property type="evidence" value="ECO:0007669"/>
    <property type="project" value="UniProtKB-KW"/>
</dbReference>
<reference evidence="2 3" key="1">
    <citation type="submission" date="2019-08" db="EMBL/GenBank/DDBJ databases">
        <title>Deep-cultivation of Planctomycetes and their phenomic and genomic characterization uncovers novel biology.</title>
        <authorList>
            <person name="Wiegand S."/>
            <person name="Jogler M."/>
            <person name="Boedeker C."/>
            <person name="Pinto D."/>
            <person name="Vollmers J."/>
            <person name="Rivas-Marin E."/>
            <person name="Kohn T."/>
            <person name="Peeters S.H."/>
            <person name="Heuer A."/>
            <person name="Rast P."/>
            <person name="Oberbeckmann S."/>
            <person name="Bunk B."/>
            <person name="Jeske O."/>
            <person name="Meyerdierks A."/>
            <person name="Storesund J.E."/>
            <person name="Kallscheuer N."/>
            <person name="Luecker S."/>
            <person name="Lage O.M."/>
            <person name="Pohl T."/>
            <person name="Merkel B.J."/>
            <person name="Hornburger P."/>
            <person name="Mueller R.-W."/>
            <person name="Bruemmer F."/>
            <person name="Labrenz M."/>
            <person name="Spormann A.M."/>
            <person name="Op den Camp H."/>
            <person name="Overmann J."/>
            <person name="Amann R."/>
            <person name="Jetten M.S.M."/>
            <person name="Mascher T."/>
            <person name="Medema M.H."/>
            <person name="Devos D.P."/>
            <person name="Kaster A.-K."/>
            <person name="Ovreas L."/>
            <person name="Rohde M."/>
            <person name="Galperin M.Y."/>
            <person name="Jogler C."/>
        </authorList>
    </citation>
    <scope>NUCLEOTIDE SEQUENCE [LARGE SCALE GENOMIC DNA]</scope>
    <source>
        <strain evidence="2 3">OJF2</strain>
    </source>
</reference>
<dbReference type="InterPro" id="IPR015943">
    <property type="entry name" value="WD40/YVTN_repeat-like_dom_sf"/>
</dbReference>
<dbReference type="AlphaFoldDB" id="A0A5B9VUR0"/>
<evidence type="ECO:0000313" key="2">
    <source>
        <dbReference type="EMBL" id="QEH32012.1"/>
    </source>
</evidence>
<dbReference type="InterPro" id="IPR011042">
    <property type="entry name" value="6-blade_b-propeller_TolB-like"/>
</dbReference>
<feature type="region of interest" description="Disordered" evidence="1">
    <location>
        <begin position="1"/>
        <end position="20"/>
    </location>
</feature>
<dbReference type="Proteomes" id="UP000324233">
    <property type="component" value="Chromosome"/>
</dbReference>
<dbReference type="EMBL" id="CP042997">
    <property type="protein sequence ID" value="QEH32012.1"/>
    <property type="molecule type" value="Genomic_DNA"/>
</dbReference>
<feature type="compositionally biased region" description="Gly residues" evidence="1">
    <location>
        <begin position="407"/>
        <end position="437"/>
    </location>
</feature>
<accession>A0A5B9VUR0</accession>
<dbReference type="Gene3D" id="2.120.10.30">
    <property type="entry name" value="TolB, C-terminal domain"/>
    <property type="match status" value="1"/>
</dbReference>
<name>A0A5B9VUR0_9BACT</name>
<feature type="region of interest" description="Disordered" evidence="1">
    <location>
        <begin position="343"/>
        <end position="394"/>
    </location>
</feature>
<organism evidence="2 3">
    <name type="scientific">Aquisphaera giovannonii</name>
    <dbReference type="NCBI Taxonomy" id="406548"/>
    <lineage>
        <taxon>Bacteria</taxon>
        <taxon>Pseudomonadati</taxon>
        <taxon>Planctomycetota</taxon>
        <taxon>Planctomycetia</taxon>
        <taxon>Isosphaerales</taxon>
        <taxon>Isosphaeraceae</taxon>
        <taxon>Aquisphaera</taxon>
    </lineage>
</organism>
<keyword evidence="3" id="KW-1185">Reference proteome</keyword>
<evidence type="ECO:0000313" key="3">
    <source>
        <dbReference type="Proteomes" id="UP000324233"/>
    </source>
</evidence>
<feature type="compositionally biased region" description="Pro residues" evidence="1">
    <location>
        <begin position="441"/>
        <end position="457"/>
    </location>
</feature>
<evidence type="ECO:0000256" key="1">
    <source>
        <dbReference type="SAM" id="MobiDB-lite"/>
    </source>
</evidence>
<dbReference type="InterPro" id="IPR051344">
    <property type="entry name" value="Vgb"/>
</dbReference>
<protein>
    <submittedName>
        <fullName evidence="2">Virginiamycin B lyase</fullName>
        <ecNumber evidence="2">4.2.99.-</ecNumber>
    </submittedName>
</protein>
<keyword evidence="2" id="KW-0456">Lyase</keyword>
<gene>
    <name evidence="2" type="primary">vgb_1</name>
    <name evidence="2" type="ORF">OJF2_04810</name>
</gene>
<dbReference type="KEGG" id="agv:OJF2_04810"/>
<dbReference type="SUPFAM" id="SSF63829">
    <property type="entry name" value="Calcium-dependent phosphotriesterase"/>
    <property type="match status" value="1"/>
</dbReference>
<dbReference type="Pfam" id="PF24684">
    <property type="entry name" value="Vgb_lyase"/>
    <property type="match status" value="2"/>
</dbReference>
<sequence length="572" mass="56786">MSTTSRSAFPMRWRPRAGAPRRRRVALRPRAEALEVRDLPAGIVEYPVPTTNANVGHITTGPDGNLWFAEHGPNGFVGSAAGKVGRITPSGTITEYALGTGHSPYGIVAAKGSLWFTDEAAGAIGKITTTGVVTQTLISSSESSTIDPRGIALGPDGNLWFTEYGASKIGVLDPATGKVVAEYQTSAMSHPGEIAAGPDGNLWFTEDASTLNGQVPAIGRVTPSGQFLNALFLPTPAGTMGGGGDTPVGLVTGPDGNVWITSEAGNIDRVSPAGTFTAFAVPFTTSGAGSTLGGIAVGTDKNLYFADIRNNAIGQITTSGAITETALPKSTSIPLGIAGGPDGNIWFTDQDPSQDRVGKLTLAGSSTPPGGTGGGTGGNNGGGTGGGNNGGGTGGGNNGGGTGGNNGGGTGGGNNDGGTGGNNNGGSGNGGNNGGGTTNQTPPPASSPTPPGSPMAPPRVVSVQVAHPRRKPIRVVLRFDQALRARPRVGPSSFVLGAPSAAGTSVRISQASYNARTHAVTVVITPARRTVATGTVTLTALAARLSNARGQALDGNGDGNGGDNFVAVVTLG</sequence>
<feature type="compositionally biased region" description="Gly residues" evidence="1">
    <location>
        <begin position="370"/>
        <end position="394"/>
    </location>
</feature>
<dbReference type="GO" id="GO:0030288">
    <property type="term" value="C:outer membrane-bounded periplasmic space"/>
    <property type="evidence" value="ECO:0007669"/>
    <property type="project" value="TreeGrafter"/>
</dbReference>
<dbReference type="PANTHER" id="PTHR40274:SF3">
    <property type="entry name" value="VIRGINIAMYCIN B LYASE"/>
    <property type="match status" value="1"/>
</dbReference>